<evidence type="ECO:0000256" key="3">
    <source>
        <dbReference type="ARBA" id="ARBA00022603"/>
    </source>
</evidence>
<keyword evidence="3 6" id="KW-0489">Methyltransferase</keyword>
<evidence type="ECO:0000313" key="8">
    <source>
        <dbReference type="Proteomes" id="UP000319619"/>
    </source>
</evidence>
<dbReference type="InterPro" id="IPR003682">
    <property type="entry name" value="rRNA_ssu_MeTfrase_G"/>
</dbReference>
<evidence type="ECO:0000256" key="6">
    <source>
        <dbReference type="HAMAP-Rule" id="MF_00074"/>
    </source>
</evidence>
<evidence type="ECO:0000256" key="1">
    <source>
        <dbReference type="ARBA" id="ARBA00022490"/>
    </source>
</evidence>
<dbReference type="CDD" id="cd02440">
    <property type="entry name" value="AdoMet_MTases"/>
    <property type="match status" value="1"/>
</dbReference>
<dbReference type="EC" id="2.1.1.-" evidence="6"/>
<dbReference type="PANTHER" id="PTHR31760">
    <property type="entry name" value="S-ADENOSYL-L-METHIONINE-DEPENDENT METHYLTRANSFERASES SUPERFAMILY PROTEIN"/>
    <property type="match status" value="1"/>
</dbReference>
<sequence>MKLDKHKILNLHYVDNPDFYPQCQAYASLLSYWNTIINLVSDRIVDNLFTDLIVQSIYPLSKQIISLDSHVLDVGTGAGLPGIPLKLARPDLKMILLEPRRKKTLFLKRVIEELELKNIEVVRSRLQDFSQKGDQLQNYDLITTRGTGSSLQLFPNMKHLLKPQGKCWFYKGIKGPKEAREISQQKAVSTELMRIDKNMCVIVVGITQGKAIRKNMPTQKEE</sequence>
<feature type="binding site" evidence="6">
    <location>
        <begin position="126"/>
        <end position="127"/>
    </location>
    <ligand>
        <name>S-adenosyl-L-methionine</name>
        <dbReference type="ChEBI" id="CHEBI:59789"/>
    </ligand>
</feature>
<dbReference type="Pfam" id="PF02527">
    <property type="entry name" value="GidB"/>
    <property type="match status" value="1"/>
</dbReference>
<dbReference type="AlphaFoldDB" id="A0A532V4K1"/>
<feature type="binding site" evidence="6">
    <location>
        <position position="80"/>
    </location>
    <ligand>
        <name>S-adenosyl-L-methionine</name>
        <dbReference type="ChEBI" id="CHEBI:59789"/>
    </ligand>
</feature>
<dbReference type="GO" id="GO:0005829">
    <property type="term" value="C:cytosol"/>
    <property type="evidence" value="ECO:0007669"/>
    <property type="project" value="TreeGrafter"/>
</dbReference>
<dbReference type="NCBIfam" id="TIGR00138">
    <property type="entry name" value="rsmG_gidB"/>
    <property type="match status" value="1"/>
</dbReference>
<protein>
    <recommendedName>
        <fullName evidence="6">Ribosomal RNA small subunit methyltransferase G</fullName>
        <ecNumber evidence="6">2.1.1.-</ecNumber>
    </recommendedName>
    <alternativeName>
        <fullName evidence="6">16S rRNA 7-methylguanosine methyltransferase</fullName>
        <shortName evidence="6">16S rRNA m7G methyltransferase</shortName>
    </alternativeName>
</protein>
<reference evidence="7 8" key="1">
    <citation type="submission" date="2017-06" db="EMBL/GenBank/DDBJ databases">
        <title>Novel microbial phyla capable of carbon fixation and sulfur reduction in deep-sea sediments.</title>
        <authorList>
            <person name="Huang J."/>
            <person name="Baker B."/>
            <person name="Wang Y."/>
        </authorList>
    </citation>
    <scope>NUCLEOTIDE SEQUENCE [LARGE SCALE GENOMIC DNA]</scope>
    <source>
        <strain evidence="7">B3_LCP</strain>
    </source>
</reference>
<accession>A0A532V4K1</accession>
<evidence type="ECO:0000256" key="2">
    <source>
        <dbReference type="ARBA" id="ARBA00022552"/>
    </source>
</evidence>
<dbReference type="SUPFAM" id="SSF53335">
    <property type="entry name" value="S-adenosyl-L-methionine-dependent methyltransferases"/>
    <property type="match status" value="1"/>
</dbReference>
<gene>
    <name evidence="6 7" type="primary">rsmG</name>
    <name evidence="7" type="ORF">CEE37_00215</name>
</gene>
<keyword evidence="1 6" id="KW-0963">Cytoplasm</keyword>
<dbReference type="HAMAP" id="MF_00074">
    <property type="entry name" value="16SrRNA_methyltr_G"/>
    <property type="match status" value="1"/>
</dbReference>
<dbReference type="Gene3D" id="3.40.50.150">
    <property type="entry name" value="Vaccinia Virus protein VP39"/>
    <property type="match status" value="1"/>
</dbReference>
<feature type="binding site" evidence="6">
    <location>
        <position position="145"/>
    </location>
    <ligand>
        <name>S-adenosyl-L-methionine</name>
        <dbReference type="ChEBI" id="CHEBI:59789"/>
    </ligand>
</feature>
<dbReference type="PANTHER" id="PTHR31760:SF0">
    <property type="entry name" value="S-ADENOSYL-L-METHIONINE-DEPENDENT METHYLTRANSFERASES SUPERFAMILY PROTEIN"/>
    <property type="match status" value="1"/>
</dbReference>
<name>A0A532V4K1_UNCL8</name>
<comment type="caution">
    <text evidence="7">The sequence shown here is derived from an EMBL/GenBank/DDBJ whole genome shotgun (WGS) entry which is preliminary data.</text>
</comment>
<evidence type="ECO:0000313" key="7">
    <source>
        <dbReference type="EMBL" id="TKJ42135.1"/>
    </source>
</evidence>
<comment type="function">
    <text evidence="6">Specifically methylates the N7 position of a guanine in 16S rRNA.</text>
</comment>
<evidence type="ECO:0000256" key="4">
    <source>
        <dbReference type="ARBA" id="ARBA00022679"/>
    </source>
</evidence>
<dbReference type="InterPro" id="IPR029063">
    <property type="entry name" value="SAM-dependent_MTases_sf"/>
</dbReference>
<keyword evidence="2 6" id="KW-0698">rRNA processing</keyword>
<comment type="similarity">
    <text evidence="6">Belongs to the methyltransferase superfamily. RNA methyltransferase RsmG family.</text>
</comment>
<organism evidence="7 8">
    <name type="scientific">candidate division LCP-89 bacterium B3_LCP</name>
    <dbReference type="NCBI Taxonomy" id="2012998"/>
    <lineage>
        <taxon>Bacteria</taxon>
        <taxon>Pseudomonadati</taxon>
        <taxon>Bacteria division LCP-89</taxon>
    </lineage>
</organism>
<evidence type="ECO:0000256" key="5">
    <source>
        <dbReference type="ARBA" id="ARBA00022691"/>
    </source>
</evidence>
<comment type="subcellular location">
    <subcellularLocation>
        <location evidence="6">Cytoplasm</location>
    </subcellularLocation>
</comment>
<proteinExistence type="inferred from homology"/>
<dbReference type="GO" id="GO:0070043">
    <property type="term" value="F:rRNA (guanine-N7-)-methyltransferase activity"/>
    <property type="evidence" value="ECO:0007669"/>
    <property type="project" value="UniProtKB-UniRule"/>
</dbReference>
<keyword evidence="4 6" id="KW-0808">Transferase</keyword>
<feature type="binding site" evidence="6">
    <location>
        <position position="75"/>
    </location>
    <ligand>
        <name>S-adenosyl-L-methionine</name>
        <dbReference type="ChEBI" id="CHEBI:59789"/>
    </ligand>
</feature>
<dbReference type="EMBL" id="NJBN01000001">
    <property type="protein sequence ID" value="TKJ42135.1"/>
    <property type="molecule type" value="Genomic_DNA"/>
</dbReference>
<dbReference type="Proteomes" id="UP000319619">
    <property type="component" value="Unassembled WGS sequence"/>
</dbReference>
<comment type="caution">
    <text evidence="6">Lacks conserved residue(s) required for the propagation of feature annotation.</text>
</comment>
<keyword evidence="5 6" id="KW-0949">S-adenosyl-L-methionine</keyword>